<protein>
    <submittedName>
        <fullName evidence="1">DUF4783 domain-containing protein</fullName>
    </submittedName>
</protein>
<dbReference type="OrthoDB" id="1524766at2"/>
<reference evidence="1 2" key="1">
    <citation type="submission" date="2017-10" db="EMBL/GenBank/DDBJ databases">
        <title>Draft genome of Longimonas halophila.</title>
        <authorList>
            <person name="Goh K.M."/>
            <person name="Shamsir M.S."/>
            <person name="Lim S.W."/>
        </authorList>
    </citation>
    <scope>NUCLEOTIDE SEQUENCE [LARGE SCALE GENOMIC DNA]</scope>
    <source>
        <strain evidence="1 2">KCTC 42399</strain>
    </source>
</reference>
<proteinExistence type="predicted"/>
<gene>
    <name evidence="1" type="ORF">CRI93_06745</name>
</gene>
<dbReference type="Proteomes" id="UP000221024">
    <property type="component" value="Unassembled WGS sequence"/>
</dbReference>
<evidence type="ECO:0000313" key="2">
    <source>
        <dbReference type="Proteomes" id="UP000221024"/>
    </source>
</evidence>
<sequence>MLHAMVVPTRIASAIQCPRLLPLLVAVLLSCIPYVGTAQPTSPADSSANEAAVHRVMQAFEEGMPEALFTPAADRIDVSLLGSRSYYSQSQAFYVMRDYFRHHAPRSFSVDRTAHADASLFVMGTYHHAQADAPVYVMVRFDEGSTTWVLHEVRIETASP</sequence>
<evidence type="ECO:0000313" key="1">
    <source>
        <dbReference type="EMBL" id="PEN07675.1"/>
    </source>
</evidence>
<name>A0A2H3P7T1_9BACT</name>
<dbReference type="Gene3D" id="3.10.450.50">
    <property type="match status" value="1"/>
</dbReference>
<accession>A0A2H3P7T1</accession>
<dbReference type="EMBL" id="PDEP01000005">
    <property type="protein sequence ID" value="PEN07675.1"/>
    <property type="molecule type" value="Genomic_DNA"/>
</dbReference>
<keyword evidence="2" id="KW-1185">Reference proteome</keyword>
<dbReference type="AlphaFoldDB" id="A0A2H3P7T1"/>
<organism evidence="1 2">
    <name type="scientific">Longimonas halophila</name>
    <dbReference type="NCBI Taxonomy" id="1469170"/>
    <lineage>
        <taxon>Bacteria</taxon>
        <taxon>Pseudomonadati</taxon>
        <taxon>Rhodothermota</taxon>
        <taxon>Rhodothermia</taxon>
        <taxon>Rhodothermales</taxon>
        <taxon>Salisaetaceae</taxon>
        <taxon>Longimonas</taxon>
    </lineage>
</organism>
<comment type="caution">
    <text evidence="1">The sequence shown here is derived from an EMBL/GenBank/DDBJ whole genome shotgun (WGS) entry which is preliminary data.</text>
</comment>
<dbReference type="Pfam" id="PF16022">
    <property type="entry name" value="DUF4783"/>
    <property type="match status" value="1"/>
</dbReference>
<dbReference type="InterPro" id="IPR031977">
    <property type="entry name" value="DUF4783"/>
</dbReference>